<evidence type="ECO:0000256" key="1">
    <source>
        <dbReference type="ARBA" id="ARBA00001947"/>
    </source>
</evidence>
<dbReference type="STRING" id="1838285.SCAL_000528"/>
<dbReference type="PANTHER" id="PTHR46233">
    <property type="entry name" value="HYDROXYACYLGLUTATHIONE HYDROLASE GLOC"/>
    <property type="match status" value="1"/>
</dbReference>
<gene>
    <name evidence="6" type="ORF">SCAL_000528</name>
</gene>
<dbReference type="SMART" id="SM00849">
    <property type="entry name" value="Lactamase_B"/>
    <property type="match status" value="1"/>
</dbReference>
<dbReference type="GO" id="GO:0046872">
    <property type="term" value="F:metal ion binding"/>
    <property type="evidence" value="ECO:0007669"/>
    <property type="project" value="UniProtKB-KW"/>
</dbReference>
<evidence type="ECO:0000256" key="4">
    <source>
        <dbReference type="ARBA" id="ARBA00022833"/>
    </source>
</evidence>
<sequence>MKLTDKIYWYPEYGMLDCNTYLFRDETTLLIDPGNSSYLNHLVASLEEDGIKISDIDLIAFTHLHIDHCSGSQDLKELSGAKIAFHRIQDENNNILGEVSRFFGLSSPRFTADILLSDSLNIGSREIRMIVTPGHSPESICFYDQTDKALVCGDVIFDRSVGRTDLPRGSGQELKNSINYLSGLDLEYLLPGHMGIVKGRRAVINNFAFVKEAYFGFM</sequence>
<accession>A0A1F2PD95</accession>
<dbReference type="Gene3D" id="3.60.15.10">
    <property type="entry name" value="Ribonuclease Z/Hydroxyacylglutathione hydrolase-like"/>
    <property type="match status" value="1"/>
</dbReference>
<comment type="caution">
    <text evidence="6">The sequence shown here is derived from an EMBL/GenBank/DDBJ whole genome shotgun (WGS) entry which is preliminary data.</text>
</comment>
<protein>
    <submittedName>
        <fullName evidence="6">Zn-dependent hydrolase</fullName>
    </submittedName>
</protein>
<dbReference type="AlphaFoldDB" id="A0A1F2PD95"/>
<evidence type="ECO:0000256" key="3">
    <source>
        <dbReference type="ARBA" id="ARBA00022801"/>
    </source>
</evidence>
<dbReference type="CDD" id="cd06262">
    <property type="entry name" value="metallo-hydrolase-like_MBL-fold"/>
    <property type="match status" value="1"/>
</dbReference>
<keyword evidence="4" id="KW-0862">Zinc</keyword>
<proteinExistence type="predicted"/>
<dbReference type="EMBL" id="LYOS01000001">
    <property type="protein sequence ID" value="OFV68852.1"/>
    <property type="molecule type" value="Genomic_DNA"/>
</dbReference>
<dbReference type="Proteomes" id="UP000186940">
    <property type="component" value="Unassembled WGS sequence"/>
</dbReference>
<dbReference type="InterPro" id="IPR001279">
    <property type="entry name" value="Metallo-B-lactamas"/>
</dbReference>
<dbReference type="PANTHER" id="PTHR46233:SF3">
    <property type="entry name" value="HYDROXYACYLGLUTATHIONE HYDROLASE GLOC"/>
    <property type="match status" value="1"/>
</dbReference>
<feature type="domain" description="Metallo-beta-lactamase" evidence="5">
    <location>
        <begin position="17"/>
        <end position="193"/>
    </location>
</feature>
<name>A0A1F2PD95_9EURY</name>
<dbReference type="InterPro" id="IPR051453">
    <property type="entry name" value="MBL_Glyoxalase_II"/>
</dbReference>
<keyword evidence="2" id="KW-0479">Metal-binding</keyword>
<evidence type="ECO:0000313" key="6">
    <source>
        <dbReference type="EMBL" id="OFV68852.1"/>
    </source>
</evidence>
<keyword evidence="3 6" id="KW-0378">Hydrolase</keyword>
<dbReference type="SUPFAM" id="SSF56281">
    <property type="entry name" value="Metallo-hydrolase/oxidoreductase"/>
    <property type="match status" value="1"/>
</dbReference>
<comment type="cofactor">
    <cofactor evidence="1">
        <name>Zn(2+)</name>
        <dbReference type="ChEBI" id="CHEBI:29105"/>
    </cofactor>
</comment>
<dbReference type="InterPro" id="IPR036866">
    <property type="entry name" value="RibonucZ/Hydroxyglut_hydro"/>
</dbReference>
<dbReference type="Pfam" id="PF00753">
    <property type="entry name" value="Lactamase_B"/>
    <property type="match status" value="1"/>
</dbReference>
<reference evidence="6" key="1">
    <citation type="submission" date="2016-05" db="EMBL/GenBank/DDBJ databases">
        <title>Microbial consortia oxidize butane by reversing methanogenesis.</title>
        <authorList>
            <person name="Laso-Perez R."/>
            <person name="Richter M."/>
            <person name="Wegener G."/>
            <person name="Musat F."/>
        </authorList>
    </citation>
    <scope>NUCLEOTIDE SEQUENCE [LARGE SCALE GENOMIC DNA]</scope>
    <source>
        <strain evidence="6">BOX2</strain>
    </source>
</reference>
<evidence type="ECO:0000256" key="2">
    <source>
        <dbReference type="ARBA" id="ARBA00022723"/>
    </source>
</evidence>
<keyword evidence="7" id="KW-1185">Reference proteome</keyword>
<organism evidence="6 7">
    <name type="scientific">Candidatus Syntropharchaeum caldarium</name>
    <dbReference type="NCBI Taxonomy" id="1838285"/>
    <lineage>
        <taxon>Archaea</taxon>
        <taxon>Methanobacteriati</taxon>
        <taxon>Methanobacteriota</taxon>
        <taxon>Stenosarchaea group</taxon>
        <taxon>Methanomicrobia</taxon>
        <taxon>Methanosarcinales</taxon>
        <taxon>ANME-2 cluster</taxon>
        <taxon>Candidatus Syntropharchaeum</taxon>
    </lineage>
</organism>
<evidence type="ECO:0000313" key="7">
    <source>
        <dbReference type="Proteomes" id="UP000186940"/>
    </source>
</evidence>
<evidence type="ECO:0000259" key="5">
    <source>
        <dbReference type="SMART" id="SM00849"/>
    </source>
</evidence>
<dbReference type="GO" id="GO:0016787">
    <property type="term" value="F:hydrolase activity"/>
    <property type="evidence" value="ECO:0007669"/>
    <property type="project" value="UniProtKB-KW"/>
</dbReference>